<proteinExistence type="predicted"/>
<dbReference type="InterPro" id="IPR036390">
    <property type="entry name" value="WH_DNA-bd_sf"/>
</dbReference>
<evidence type="ECO:0000256" key="3">
    <source>
        <dbReference type="ARBA" id="ARBA00023163"/>
    </source>
</evidence>
<reference evidence="5" key="2">
    <citation type="submission" date="2021-04" db="EMBL/GenBank/DDBJ databases">
        <authorList>
            <person name="Gilroy R."/>
        </authorList>
    </citation>
    <scope>NUCLEOTIDE SEQUENCE</scope>
    <source>
        <strain evidence="5">CHK186-1790</strain>
    </source>
</reference>
<protein>
    <submittedName>
        <fullName evidence="5">Helix-turn-helix transcriptional regulator</fullName>
    </submittedName>
</protein>
<name>A0A9D2P1I8_9FIRM</name>
<dbReference type="InterPro" id="IPR002577">
    <property type="entry name" value="HTH_HxlR"/>
</dbReference>
<dbReference type="GO" id="GO:0003677">
    <property type="term" value="F:DNA binding"/>
    <property type="evidence" value="ECO:0007669"/>
    <property type="project" value="UniProtKB-KW"/>
</dbReference>
<dbReference type="Pfam" id="PF01638">
    <property type="entry name" value="HxlR"/>
    <property type="match status" value="1"/>
</dbReference>
<evidence type="ECO:0000313" key="5">
    <source>
        <dbReference type="EMBL" id="HJC41734.1"/>
    </source>
</evidence>
<reference evidence="5" key="1">
    <citation type="journal article" date="2021" name="PeerJ">
        <title>Extensive microbial diversity within the chicken gut microbiome revealed by metagenomics and culture.</title>
        <authorList>
            <person name="Gilroy R."/>
            <person name="Ravi A."/>
            <person name="Getino M."/>
            <person name="Pursley I."/>
            <person name="Horton D.L."/>
            <person name="Alikhan N.F."/>
            <person name="Baker D."/>
            <person name="Gharbi K."/>
            <person name="Hall N."/>
            <person name="Watson M."/>
            <person name="Adriaenssens E.M."/>
            <person name="Foster-Nyarko E."/>
            <person name="Jarju S."/>
            <person name="Secka A."/>
            <person name="Antonio M."/>
            <person name="Oren A."/>
            <person name="Chaudhuri R.R."/>
            <person name="La Ragione R."/>
            <person name="Hildebrand F."/>
            <person name="Pallen M.J."/>
        </authorList>
    </citation>
    <scope>NUCLEOTIDE SEQUENCE</scope>
    <source>
        <strain evidence="5">CHK186-1790</strain>
    </source>
</reference>
<feature type="domain" description="HTH hxlR-type" evidence="4">
    <location>
        <begin position="23"/>
        <end position="121"/>
    </location>
</feature>
<gene>
    <name evidence="5" type="ORF">H9701_09325</name>
</gene>
<evidence type="ECO:0000259" key="4">
    <source>
        <dbReference type="PROSITE" id="PS51118"/>
    </source>
</evidence>
<evidence type="ECO:0000313" key="6">
    <source>
        <dbReference type="Proteomes" id="UP000823882"/>
    </source>
</evidence>
<keyword evidence="2" id="KW-0238">DNA-binding</keyword>
<accession>A0A9D2P1I8</accession>
<dbReference type="SUPFAM" id="SSF46785">
    <property type="entry name" value="Winged helix' DNA-binding domain"/>
    <property type="match status" value="1"/>
</dbReference>
<dbReference type="Proteomes" id="UP000823882">
    <property type="component" value="Unassembled WGS sequence"/>
</dbReference>
<keyword evidence="3" id="KW-0804">Transcription</keyword>
<organism evidence="5 6">
    <name type="scientific">Candidatus Intestinimonas pullistercoris</name>
    <dbReference type="NCBI Taxonomy" id="2838623"/>
    <lineage>
        <taxon>Bacteria</taxon>
        <taxon>Bacillati</taxon>
        <taxon>Bacillota</taxon>
        <taxon>Clostridia</taxon>
        <taxon>Eubacteriales</taxon>
        <taxon>Intestinimonas</taxon>
    </lineage>
</organism>
<dbReference type="EMBL" id="DWWJ01000169">
    <property type="protein sequence ID" value="HJC41734.1"/>
    <property type="molecule type" value="Genomic_DNA"/>
</dbReference>
<sequence length="121" mass="14091">MKKDMTAEEYLQRLLTSGARDDCPMRKTLELLSGKWRTHIIYELCKRPACRFGELKKAVPRITNTMLTATLRDLERLGIVHREQFNEVPPHVEYALTEKGKALLPVFFELAKWGEAYLEEP</sequence>
<dbReference type="PROSITE" id="PS51118">
    <property type="entry name" value="HTH_HXLR"/>
    <property type="match status" value="1"/>
</dbReference>
<evidence type="ECO:0000256" key="2">
    <source>
        <dbReference type="ARBA" id="ARBA00023125"/>
    </source>
</evidence>
<dbReference type="Gene3D" id="1.10.10.10">
    <property type="entry name" value="Winged helix-like DNA-binding domain superfamily/Winged helix DNA-binding domain"/>
    <property type="match status" value="1"/>
</dbReference>
<dbReference type="InterPro" id="IPR036388">
    <property type="entry name" value="WH-like_DNA-bd_sf"/>
</dbReference>
<keyword evidence="1" id="KW-0805">Transcription regulation</keyword>
<evidence type="ECO:0000256" key="1">
    <source>
        <dbReference type="ARBA" id="ARBA00023015"/>
    </source>
</evidence>
<dbReference type="AlphaFoldDB" id="A0A9D2P1I8"/>
<comment type="caution">
    <text evidence="5">The sequence shown here is derived from an EMBL/GenBank/DDBJ whole genome shotgun (WGS) entry which is preliminary data.</text>
</comment>
<dbReference type="PANTHER" id="PTHR33204">
    <property type="entry name" value="TRANSCRIPTIONAL REGULATOR, MARR FAMILY"/>
    <property type="match status" value="1"/>
</dbReference>